<organism evidence="7 8">
    <name type="scientific">Staphylotrichum longicolle</name>
    <dbReference type="NCBI Taxonomy" id="669026"/>
    <lineage>
        <taxon>Eukaryota</taxon>
        <taxon>Fungi</taxon>
        <taxon>Dikarya</taxon>
        <taxon>Ascomycota</taxon>
        <taxon>Pezizomycotina</taxon>
        <taxon>Sordariomycetes</taxon>
        <taxon>Sordariomycetidae</taxon>
        <taxon>Sordariales</taxon>
        <taxon>Chaetomiaceae</taxon>
        <taxon>Staphylotrichum</taxon>
    </lineage>
</organism>
<dbReference type="Pfam" id="PF00172">
    <property type="entry name" value="Zn_clus"/>
    <property type="match status" value="1"/>
</dbReference>
<reference evidence="7" key="1">
    <citation type="submission" date="2023-02" db="EMBL/GenBank/DDBJ databases">
        <authorList>
            <person name="Palmer J.M."/>
        </authorList>
    </citation>
    <scope>NUCLEOTIDE SEQUENCE</scope>
    <source>
        <strain evidence="7">FW57</strain>
    </source>
</reference>
<dbReference type="GO" id="GO:0008270">
    <property type="term" value="F:zinc ion binding"/>
    <property type="evidence" value="ECO:0007669"/>
    <property type="project" value="InterPro"/>
</dbReference>
<sequence length="741" mass="81347">MPDTTVATPRPKRHKIDVACELCRTRKVRCDGVRPTCGNCDKRLDMRERCTYSAAPIERTFQSADVSSVATLPPQPSSHAAGQGSGILDPPSRAARAAAGSTSPNPARRRMIHPRRTPASAPAPALAPAPDFAPSPASRPSPSVVDESQIDSMTTVVEEGTSTAQYFGSSSAGSFTKQIKAALDARLANSPAGPSAHSTAVLAGTASSGLRDAGGGYSIADDPNYVLPGRRQADHLMDLYWHYVDTLYPFLDRAKWDRYYANLFAGTRLGTDERVFVSTLNIIFALSTQLIESLQPEQRDGASRVYFQRAQALLRLGLWEPGSLELVQCLLLMSQYLQTTSNAHQTWMVVGSAVRTAQSLGLHLPETSAGIADPVERELIRRLWHGCVLMDRMVSTTHGRPPMILHQHASAVPLPLSSDLSKRPREALDEEQIRVSFFVQSVQLYEIIHLCIIAFHLTNEPQTSAEPNAQGAREKDLETLLRLDSDLETWEQGLPRHLCFATVHELDNDICKRQAVILRLRFLQARLLLLRPTMARYCLDQPASNSARPAPSSGLASRVVQQVGSLCVATAQEVVSVLARFEAHDGTVGLLPAWWYRLYFVYSAATILIVARLRPELAADNSLHRSWDEAVSVLHAHERFGQSARRCVAVLNILSGRIMQNQQATKPSDAARARPTGEEDQAAFFDPADSLQQFGDWGAFPDLELPGLAFGASDFSDLNVHAWELLTGNHPWATEMSKPHD</sequence>
<feature type="compositionally biased region" description="Basic residues" evidence="5">
    <location>
        <begin position="107"/>
        <end position="116"/>
    </location>
</feature>
<feature type="compositionally biased region" description="Pro residues" evidence="5">
    <location>
        <begin position="125"/>
        <end position="139"/>
    </location>
</feature>
<dbReference type="AlphaFoldDB" id="A0AAD4ER67"/>
<accession>A0AAD4ER67</accession>
<name>A0AAD4ER67_9PEZI</name>
<feature type="domain" description="Zn(2)-C6 fungal-type" evidence="6">
    <location>
        <begin position="19"/>
        <end position="52"/>
    </location>
</feature>
<keyword evidence="4" id="KW-0539">Nucleus</keyword>
<feature type="region of interest" description="Disordered" evidence="5">
    <location>
        <begin position="66"/>
        <end position="147"/>
    </location>
</feature>
<dbReference type="CDD" id="cd12148">
    <property type="entry name" value="fungal_TF_MHR"/>
    <property type="match status" value="1"/>
</dbReference>
<keyword evidence="1" id="KW-0479">Metal-binding</keyword>
<evidence type="ECO:0000313" key="8">
    <source>
        <dbReference type="Proteomes" id="UP001197093"/>
    </source>
</evidence>
<dbReference type="EMBL" id="JAHCVI010000004">
    <property type="protein sequence ID" value="KAG7285891.1"/>
    <property type="molecule type" value="Genomic_DNA"/>
</dbReference>
<dbReference type="InterPro" id="IPR036864">
    <property type="entry name" value="Zn2-C6_fun-type_DNA-bd_sf"/>
</dbReference>
<evidence type="ECO:0000256" key="2">
    <source>
        <dbReference type="ARBA" id="ARBA00023015"/>
    </source>
</evidence>
<dbReference type="SMART" id="SM00066">
    <property type="entry name" value="GAL4"/>
    <property type="match status" value="1"/>
</dbReference>
<keyword evidence="2" id="KW-0805">Transcription regulation</keyword>
<evidence type="ECO:0000256" key="4">
    <source>
        <dbReference type="ARBA" id="ARBA00023242"/>
    </source>
</evidence>
<dbReference type="PANTHER" id="PTHR47424">
    <property type="entry name" value="REGULATORY PROTEIN GAL4"/>
    <property type="match status" value="1"/>
</dbReference>
<dbReference type="GO" id="GO:0000978">
    <property type="term" value="F:RNA polymerase II cis-regulatory region sequence-specific DNA binding"/>
    <property type="evidence" value="ECO:0007669"/>
    <property type="project" value="TreeGrafter"/>
</dbReference>
<dbReference type="GO" id="GO:0000981">
    <property type="term" value="F:DNA-binding transcription factor activity, RNA polymerase II-specific"/>
    <property type="evidence" value="ECO:0007669"/>
    <property type="project" value="InterPro"/>
</dbReference>
<keyword evidence="3" id="KW-0804">Transcription</keyword>
<proteinExistence type="predicted"/>
<dbReference type="InterPro" id="IPR051127">
    <property type="entry name" value="Fungal_SecMet_Regulators"/>
</dbReference>
<keyword evidence="8" id="KW-1185">Reference proteome</keyword>
<evidence type="ECO:0000313" key="7">
    <source>
        <dbReference type="EMBL" id="KAG7285891.1"/>
    </source>
</evidence>
<dbReference type="SUPFAM" id="SSF57701">
    <property type="entry name" value="Zn2/Cys6 DNA-binding domain"/>
    <property type="match status" value="1"/>
</dbReference>
<evidence type="ECO:0000256" key="1">
    <source>
        <dbReference type="ARBA" id="ARBA00022723"/>
    </source>
</evidence>
<evidence type="ECO:0000256" key="5">
    <source>
        <dbReference type="SAM" id="MobiDB-lite"/>
    </source>
</evidence>
<dbReference type="Pfam" id="PF04082">
    <property type="entry name" value="Fungal_trans"/>
    <property type="match status" value="1"/>
</dbReference>
<dbReference type="PANTHER" id="PTHR47424:SF4">
    <property type="entry name" value="ZN(II)2CYS6 TRANSCRIPTION FACTOR (EUROFUNG)"/>
    <property type="match status" value="1"/>
</dbReference>
<dbReference type="GO" id="GO:0000435">
    <property type="term" value="P:positive regulation of transcription from RNA polymerase II promoter by galactose"/>
    <property type="evidence" value="ECO:0007669"/>
    <property type="project" value="TreeGrafter"/>
</dbReference>
<dbReference type="PROSITE" id="PS50048">
    <property type="entry name" value="ZN2_CY6_FUNGAL_2"/>
    <property type="match status" value="1"/>
</dbReference>
<dbReference type="Gene3D" id="4.10.240.10">
    <property type="entry name" value="Zn(2)-C6 fungal-type DNA-binding domain"/>
    <property type="match status" value="1"/>
</dbReference>
<dbReference type="GO" id="GO:0006351">
    <property type="term" value="P:DNA-templated transcription"/>
    <property type="evidence" value="ECO:0007669"/>
    <property type="project" value="InterPro"/>
</dbReference>
<evidence type="ECO:0000256" key="3">
    <source>
        <dbReference type="ARBA" id="ARBA00023163"/>
    </source>
</evidence>
<comment type="caution">
    <text evidence="7">The sequence shown here is derived from an EMBL/GenBank/DDBJ whole genome shotgun (WGS) entry which is preliminary data.</text>
</comment>
<dbReference type="InterPro" id="IPR007219">
    <property type="entry name" value="XnlR_reg_dom"/>
</dbReference>
<dbReference type="CDD" id="cd00067">
    <property type="entry name" value="GAL4"/>
    <property type="match status" value="1"/>
</dbReference>
<dbReference type="SMART" id="SM00906">
    <property type="entry name" value="Fungal_trans"/>
    <property type="match status" value="1"/>
</dbReference>
<gene>
    <name evidence="7" type="ORF">NEMBOFW57_008185</name>
</gene>
<protein>
    <recommendedName>
        <fullName evidence="6">Zn(2)-C6 fungal-type domain-containing protein</fullName>
    </recommendedName>
</protein>
<dbReference type="InterPro" id="IPR001138">
    <property type="entry name" value="Zn2Cys6_DnaBD"/>
</dbReference>
<dbReference type="GO" id="GO:0005634">
    <property type="term" value="C:nucleus"/>
    <property type="evidence" value="ECO:0007669"/>
    <property type="project" value="TreeGrafter"/>
</dbReference>
<dbReference type="Proteomes" id="UP001197093">
    <property type="component" value="Unassembled WGS sequence"/>
</dbReference>
<evidence type="ECO:0000259" key="6">
    <source>
        <dbReference type="PROSITE" id="PS50048"/>
    </source>
</evidence>